<dbReference type="RefSeq" id="WP_307344000.1">
    <property type="nucleotide sequence ID" value="NZ_JAUSUQ010000043.1"/>
</dbReference>
<reference evidence="1 2" key="1">
    <citation type="submission" date="2023-07" db="EMBL/GenBank/DDBJ databases">
        <title>Genomic Encyclopedia of Type Strains, Phase IV (KMG-IV): sequencing the most valuable type-strain genomes for metagenomic binning, comparative biology and taxonomic classification.</title>
        <authorList>
            <person name="Goeker M."/>
        </authorList>
    </citation>
    <scope>NUCLEOTIDE SEQUENCE [LARGE SCALE GENOMIC DNA]</scope>
    <source>
        <strain evidence="1 2">DSM 17740</strain>
    </source>
</reference>
<gene>
    <name evidence="1" type="ORF">J2S00_004035</name>
</gene>
<accession>A0ABU0CYG0</accession>
<comment type="caution">
    <text evidence="1">The sequence shown here is derived from an EMBL/GenBank/DDBJ whole genome shotgun (WGS) entry which is preliminary data.</text>
</comment>
<dbReference type="Proteomes" id="UP001232445">
    <property type="component" value="Unassembled WGS sequence"/>
</dbReference>
<evidence type="ECO:0000313" key="1">
    <source>
        <dbReference type="EMBL" id="MDQ0341191.1"/>
    </source>
</evidence>
<sequence length="154" mass="18196">MARFTVADFYYGAVLSMLFNNKIVPVLFERNESRQIYNLSTNNGDFRMFIKYRSYPTVNQDDYRSWHFVFSDKDIEELFKYLDDEYKLLLALVCGSKEFKNSELAVLHPEEIKEYFSTGRTTLTISRKKNEKQFRISIGGGRNNSIKILTNRLI</sequence>
<name>A0ABU0CYG0_9BACI</name>
<keyword evidence="2" id="KW-1185">Reference proteome</keyword>
<evidence type="ECO:0000313" key="2">
    <source>
        <dbReference type="Proteomes" id="UP001232445"/>
    </source>
</evidence>
<proteinExistence type="predicted"/>
<dbReference type="EMBL" id="JAUSUQ010000043">
    <property type="protein sequence ID" value="MDQ0341191.1"/>
    <property type="molecule type" value="Genomic_DNA"/>
</dbReference>
<protein>
    <submittedName>
        <fullName evidence="1">Uncharacterized protein</fullName>
    </submittedName>
</protein>
<organism evidence="1 2">
    <name type="scientific">Caldalkalibacillus uzonensis</name>
    <dbReference type="NCBI Taxonomy" id="353224"/>
    <lineage>
        <taxon>Bacteria</taxon>
        <taxon>Bacillati</taxon>
        <taxon>Bacillota</taxon>
        <taxon>Bacilli</taxon>
        <taxon>Bacillales</taxon>
        <taxon>Bacillaceae</taxon>
        <taxon>Caldalkalibacillus</taxon>
    </lineage>
</organism>